<evidence type="ECO:0000256" key="3">
    <source>
        <dbReference type="ARBA" id="ARBA00022691"/>
    </source>
</evidence>
<feature type="domain" description="TRAM" evidence="5">
    <location>
        <begin position="1"/>
        <end position="48"/>
    </location>
</feature>
<dbReference type="InterPro" id="IPR002792">
    <property type="entry name" value="TRAM_dom"/>
</dbReference>
<name>Q01U84_SOLUE</name>
<dbReference type="Gene3D" id="2.40.50.140">
    <property type="entry name" value="Nucleic acid-binding proteins"/>
    <property type="match status" value="1"/>
</dbReference>
<keyword evidence="2 4" id="KW-0808">Transferase</keyword>
<dbReference type="PROSITE" id="PS01231">
    <property type="entry name" value="TRMA_2"/>
    <property type="match status" value="1"/>
</dbReference>
<sequence length="389" mass="43210">MEKLVYGGDGLGRLEGRVVFAPFVLPGERIRAQAEKEKPGMVRARMLEVLAAAPDRVSAPCPVFGRCGGCHYQHAPYEYQLATKQAILAEEMRRLGKIEPPEEIAVVSSEPFGYRNRVQLHVEESRIGYREARSHKLCAVGQCPVGSPKIEAAIRALNEMARDSRWPRFMKSIEVFSDENQVQLNVLETERPVARRFFDWCGEKIPGMVEGALDYEGRFRVSSNSFFQVNRFLIDRLVEVAIEGAEGDTALDLYAGVGLLSLPLARKFREVTAVESGAGAVRDLQFNAERNGLANVRALPKTAEEYLLALEAAPDLVVLDPPRTGLGKTVVKRLSELRPRQVTIVACDPATLARDLAGLVAAGYRVEKMTLVDLFPQTYHLETVVRLTF</sequence>
<dbReference type="EMBL" id="CP000473">
    <property type="protein sequence ID" value="ABJ86786.1"/>
    <property type="molecule type" value="Genomic_DNA"/>
</dbReference>
<proteinExistence type="inferred from homology"/>
<dbReference type="PROSITE" id="PS51687">
    <property type="entry name" value="SAM_MT_RNA_M5U"/>
    <property type="match status" value="1"/>
</dbReference>
<feature type="binding site" evidence="4">
    <location>
        <position position="275"/>
    </location>
    <ligand>
        <name>S-adenosyl-L-methionine</name>
        <dbReference type="ChEBI" id="CHEBI:59789"/>
    </ligand>
</feature>
<dbReference type="Pfam" id="PF05958">
    <property type="entry name" value="tRNA_U5-meth_tr"/>
    <property type="match status" value="1"/>
</dbReference>
<dbReference type="InterPro" id="IPR029063">
    <property type="entry name" value="SAM-dependent_MTases_sf"/>
</dbReference>
<dbReference type="EC" id="2.1.1.-" evidence="6"/>
<evidence type="ECO:0000256" key="4">
    <source>
        <dbReference type="PROSITE-ProRule" id="PRU01024"/>
    </source>
</evidence>
<dbReference type="STRING" id="234267.Acid_5841"/>
<dbReference type="InterPro" id="IPR010280">
    <property type="entry name" value="U5_MeTrfase_fam"/>
</dbReference>
<dbReference type="SUPFAM" id="SSF50249">
    <property type="entry name" value="Nucleic acid-binding proteins"/>
    <property type="match status" value="1"/>
</dbReference>
<dbReference type="Gene3D" id="2.40.50.1070">
    <property type="match status" value="1"/>
</dbReference>
<evidence type="ECO:0000313" key="6">
    <source>
        <dbReference type="EMBL" id="ABJ86786.1"/>
    </source>
</evidence>
<dbReference type="SUPFAM" id="SSF53335">
    <property type="entry name" value="S-adenosyl-L-methionine-dependent methyltransferases"/>
    <property type="match status" value="1"/>
</dbReference>
<dbReference type="PROSITE" id="PS50926">
    <property type="entry name" value="TRAM"/>
    <property type="match status" value="1"/>
</dbReference>
<dbReference type="GO" id="GO:0070475">
    <property type="term" value="P:rRNA base methylation"/>
    <property type="evidence" value="ECO:0007669"/>
    <property type="project" value="TreeGrafter"/>
</dbReference>
<evidence type="ECO:0000256" key="2">
    <source>
        <dbReference type="ARBA" id="ARBA00022679"/>
    </source>
</evidence>
<reference evidence="6" key="1">
    <citation type="submission" date="2006-10" db="EMBL/GenBank/DDBJ databases">
        <title>Complete sequence of Solibacter usitatus Ellin6076.</title>
        <authorList>
            <consortium name="US DOE Joint Genome Institute"/>
            <person name="Copeland A."/>
            <person name="Lucas S."/>
            <person name="Lapidus A."/>
            <person name="Barry K."/>
            <person name="Detter J.C."/>
            <person name="Glavina del Rio T."/>
            <person name="Hammon N."/>
            <person name="Israni S."/>
            <person name="Dalin E."/>
            <person name="Tice H."/>
            <person name="Pitluck S."/>
            <person name="Thompson L.S."/>
            <person name="Brettin T."/>
            <person name="Bruce D."/>
            <person name="Han C."/>
            <person name="Tapia R."/>
            <person name="Gilna P."/>
            <person name="Schmutz J."/>
            <person name="Larimer F."/>
            <person name="Land M."/>
            <person name="Hauser L."/>
            <person name="Kyrpides N."/>
            <person name="Mikhailova N."/>
            <person name="Janssen P.H."/>
            <person name="Kuske C.R."/>
            <person name="Richardson P."/>
        </authorList>
    </citation>
    <scope>NUCLEOTIDE SEQUENCE</scope>
    <source>
        <strain evidence="6">Ellin6076</strain>
    </source>
</reference>
<feature type="binding site" evidence="4">
    <location>
        <position position="228"/>
    </location>
    <ligand>
        <name>S-adenosyl-L-methionine</name>
        <dbReference type="ChEBI" id="CHEBI:59789"/>
    </ligand>
</feature>
<dbReference type="KEGG" id="sus:Acid_5841"/>
<feature type="active site" description="Nucleophile" evidence="4">
    <location>
        <position position="347"/>
    </location>
</feature>
<evidence type="ECO:0000256" key="1">
    <source>
        <dbReference type="ARBA" id="ARBA00022603"/>
    </source>
</evidence>
<keyword evidence="3 4" id="KW-0949">S-adenosyl-L-methionine</keyword>
<dbReference type="CDD" id="cd02440">
    <property type="entry name" value="AdoMet_MTases"/>
    <property type="match status" value="1"/>
</dbReference>
<gene>
    <name evidence="6" type="ordered locus">Acid_5841</name>
</gene>
<dbReference type="GO" id="GO:0070041">
    <property type="term" value="F:rRNA (uridine-C5-)-methyltransferase activity"/>
    <property type="evidence" value="ECO:0007669"/>
    <property type="project" value="TreeGrafter"/>
</dbReference>
<dbReference type="PANTHER" id="PTHR11061">
    <property type="entry name" value="RNA M5U METHYLTRANSFERASE"/>
    <property type="match status" value="1"/>
</dbReference>
<keyword evidence="1 4" id="KW-0489">Methyltransferase</keyword>
<organism evidence="6">
    <name type="scientific">Solibacter usitatus (strain Ellin6076)</name>
    <dbReference type="NCBI Taxonomy" id="234267"/>
    <lineage>
        <taxon>Bacteria</taxon>
        <taxon>Pseudomonadati</taxon>
        <taxon>Acidobacteriota</taxon>
        <taxon>Terriglobia</taxon>
        <taxon>Bryobacterales</taxon>
        <taxon>Solibacteraceae</taxon>
        <taxon>Candidatus Solibacter</taxon>
    </lineage>
</organism>
<accession>Q01U84</accession>
<dbReference type="AlphaFoldDB" id="Q01U84"/>
<protein>
    <submittedName>
        <fullName evidence="6">23S rRNA (Uracil-5-)-methyltransferase RumA</fullName>
        <ecNumber evidence="6">2.1.1.-</ecNumber>
    </submittedName>
</protein>
<feature type="binding site" evidence="4">
    <location>
        <position position="254"/>
    </location>
    <ligand>
        <name>S-adenosyl-L-methionine</name>
        <dbReference type="ChEBI" id="CHEBI:59789"/>
    </ligand>
</feature>
<feature type="binding site" evidence="4">
    <location>
        <position position="320"/>
    </location>
    <ligand>
        <name>S-adenosyl-L-methionine</name>
        <dbReference type="ChEBI" id="CHEBI:59789"/>
    </ligand>
</feature>
<dbReference type="FunCoup" id="Q01U84">
    <property type="interactions" value="507"/>
</dbReference>
<dbReference type="HOGENOM" id="CLU_014689_7_0_0"/>
<evidence type="ECO:0000259" key="5">
    <source>
        <dbReference type="PROSITE" id="PS50926"/>
    </source>
</evidence>
<dbReference type="InterPro" id="IPR030391">
    <property type="entry name" value="MeTrfase_TrmA_CS"/>
</dbReference>
<dbReference type="PANTHER" id="PTHR11061:SF30">
    <property type="entry name" value="TRNA (URACIL(54)-C(5))-METHYLTRANSFERASE"/>
    <property type="match status" value="1"/>
</dbReference>
<dbReference type="Gene3D" id="3.40.50.150">
    <property type="entry name" value="Vaccinia Virus protein VP39"/>
    <property type="match status" value="1"/>
</dbReference>
<dbReference type="InterPro" id="IPR012340">
    <property type="entry name" value="NA-bd_OB-fold"/>
</dbReference>
<dbReference type="eggNOG" id="COG2265">
    <property type="taxonomic scope" value="Bacteria"/>
</dbReference>
<comment type="similarity">
    <text evidence="4">Belongs to the class I-like SAM-binding methyltransferase superfamily. RNA M5U methyltransferase family.</text>
</comment>
<dbReference type="InParanoid" id="Q01U84"/>